<evidence type="ECO:0000313" key="1">
    <source>
        <dbReference type="EMBL" id="GGA56716.1"/>
    </source>
</evidence>
<keyword evidence="2" id="KW-1185">Reference proteome</keyword>
<dbReference type="EMBL" id="BMEX01000021">
    <property type="protein sequence ID" value="GGA56716.1"/>
    <property type="molecule type" value="Genomic_DNA"/>
</dbReference>
<accession>A0ABQ1H3S4</accession>
<gene>
    <name evidence="1" type="ORF">GCM10007416_32420</name>
</gene>
<comment type="caution">
    <text evidence="1">The sequence shown here is derived from an EMBL/GenBank/DDBJ whole genome shotgun (WGS) entry which is preliminary data.</text>
</comment>
<reference evidence="2" key="1">
    <citation type="journal article" date="2019" name="Int. J. Syst. Evol. Microbiol.">
        <title>The Global Catalogue of Microorganisms (GCM) 10K type strain sequencing project: providing services to taxonomists for standard genome sequencing and annotation.</title>
        <authorList>
            <consortium name="The Broad Institute Genomics Platform"/>
            <consortium name="The Broad Institute Genome Sequencing Center for Infectious Disease"/>
            <person name="Wu L."/>
            <person name="Ma J."/>
        </authorList>
    </citation>
    <scope>NUCLEOTIDE SEQUENCE [LARGE SCALE GENOMIC DNA]</scope>
    <source>
        <strain evidence="2">CGMCC 1.12404</strain>
    </source>
</reference>
<evidence type="ECO:0000313" key="2">
    <source>
        <dbReference type="Proteomes" id="UP000617979"/>
    </source>
</evidence>
<protein>
    <submittedName>
        <fullName evidence="1">Uncharacterized protein</fullName>
    </submittedName>
</protein>
<name>A0ABQ1H3S4_9BACL</name>
<sequence length="76" mass="8826">MMGKILISTNKYDLEMLDNPEMERKAADFWEGGFREVFPEVDNIDDLACFVYYMEKCAGEFMDLLIESVAEEEGIE</sequence>
<organism evidence="1 2">
    <name type="scientific">Kroppenstedtia guangzhouensis</name>
    <dbReference type="NCBI Taxonomy" id="1274356"/>
    <lineage>
        <taxon>Bacteria</taxon>
        <taxon>Bacillati</taxon>
        <taxon>Bacillota</taxon>
        <taxon>Bacilli</taxon>
        <taxon>Bacillales</taxon>
        <taxon>Thermoactinomycetaceae</taxon>
        <taxon>Kroppenstedtia</taxon>
    </lineage>
</organism>
<proteinExistence type="predicted"/>
<dbReference type="Proteomes" id="UP000617979">
    <property type="component" value="Unassembled WGS sequence"/>
</dbReference>
<dbReference type="RefSeq" id="WP_188433557.1">
    <property type="nucleotide sequence ID" value="NZ_BMEX01000021.1"/>
</dbReference>